<evidence type="ECO:0000313" key="2">
    <source>
        <dbReference type="Proteomes" id="UP001140096"/>
    </source>
</evidence>
<protein>
    <submittedName>
        <fullName evidence="1">Uncharacterized protein</fullName>
    </submittedName>
</protein>
<dbReference type="Proteomes" id="UP001140096">
    <property type="component" value="Unassembled WGS sequence"/>
</dbReference>
<gene>
    <name evidence="1" type="ORF">H4S07_001940</name>
</gene>
<evidence type="ECO:0000313" key="1">
    <source>
        <dbReference type="EMBL" id="KAJ2811627.1"/>
    </source>
</evidence>
<reference evidence="1" key="1">
    <citation type="submission" date="2022-07" db="EMBL/GenBank/DDBJ databases">
        <title>Phylogenomic reconstructions and comparative analyses of Kickxellomycotina fungi.</title>
        <authorList>
            <person name="Reynolds N.K."/>
            <person name="Stajich J.E."/>
            <person name="Barry K."/>
            <person name="Grigoriev I.V."/>
            <person name="Crous P."/>
            <person name="Smith M.E."/>
        </authorList>
    </citation>
    <scope>NUCLEOTIDE SEQUENCE</scope>
    <source>
        <strain evidence="1">CBS 102833</strain>
    </source>
</reference>
<dbReference type="EMBL" id="JANBUP010000393">
    <property type="protein sequence ID" value="KAJ2811627.1"/>
    <property type="molecule type" value="Genomic_DNA"/>
</dbReference>
<comment type="caution">
    <text evidence="1">The sequence shown here is derived from an EMBL/GenBank/DDBJ whole genome shotgun (WGS) entry which is preliminary data.</text>
</comment>
<sequence length="448" mass="51691">MAGSDEQQELMSMLEEQILQADQAGLQGFNNNTKRIKEVYMHKEHTNAKYLEELQEAKWERADGMAKLAEKYTAVTMEIYRKVEADEAFIAELEGKNEELHKKLHARMNWGFPEETMNRIMALDMPKVGQKPVAKPTWASKVVGMAATMEEGAAKETDAPMSAQEHCKLEKAIRLKKVWVPEVYEPPQKKKRMLSEDEQHQALEKFGDQPEWAEAGRLMIIALNKVKGTFSRSYKDICMELINHLEHQEMHMYNISRVTDVTLEMLVPLEHYPEMCWRLSDKGRIVATKTPCYNAPGPNAAQMPWPAMTLKRWKEEATRARRPKIREYYEEMLRCHGQRLTDEVKADWYKPIRPMQPMYEGPGWDNQATSPPEHAFVQAPLTQKHTCSEISTTYSKPTNKKHLNTSNRFELLSDDEDDGENDDDENDINMDEEVNNTNSQGPSGARVN</sequence>
<organism evidence="1 2">
    <name type="scientific">Coemansia furcata</name>
    <dbReference type="NCBI Taxonomy" id="417177"/>
    <lineage>
        <taxon>Eukaryota</taxon>
        <taxon>Fungi</taxon>
        <taxon>Fungi incertae sedis</taxon>
        <taxon>Zoopagomycota</taxon>
        <taxon>Kickxellomycotina</taxon>
        <taxon>Kickxellomycetes</taxon>
        <taxon>Kickxellales</taxon>
        <taxon>Kickxellaceae</taxon>
        <taxon>Coemansia</taxon>
    </lineage>
</organism>
<proteinExistence type="predicted"/>
<keyword evidence="2" id="KW-1185">Reference proteome</keyword>
<name>A0ACC1LN30_9FUNG</name>
<accession>A0ACC1LN30</accession>